<dbReference type="PRINTS" id="PR00081">
    <property type="entry name" value="GDHRDH"/>
</dbReference>
<evidence type="ECO:0000256" key="3">
    <source>
        <dbReference type="SAM" id="MobiDB-lite"/>
    </source>
</evidence>
<protein>
    <submittedName>
        <fullName evidence="4">SDR family NAD(P)-dependent oxidoreductase</fullName>
    </submittedName>
</protein>
<evidence type="ECO:0000256" key="1">
    <source>
        <dbReference type="ARBA" id="ARBA00023002"/>
    </source>
</evidence>
<dbReference type="InterPro" id="IPR036291">
    <property type="entry name" value="NAD(P)-bd_dom_sf"/>
</dbReference>
<sequence>MHTDDRRAVDHPDDKHNATIVLTGATTGIGRATAMALAEQAGHLILHGLEREDDVADLLGAVQSTMRPDTRLSYLRADYSELAEVERLARQIRAATDRIDILINNAARPGPPTRTVSGAGHEITFQTNYLAPVLLTSRLIDLIGDGRRGRIVNVASATHLSATLLLDDLNLAHHPYSASTAYAHSKLALVTYSCWLAAHRPSRLLDVVSMHPGVIATRLLHAMFSVAGDRPEHAAANLRYVASRRDDNGSYYDERNPAPPNSQAADRARQDRLHEVTFQALHISPRARVTRERQLP</sequence>
<evidence type="ECO:0000313" key="4">
    <source>
        <dbReference type="EMBL" id="MFC5731569.1"/>
    </source>
</evidence>
<dbReference type="Pfam" id="PF00106">
    <property type="entry name" value="adh_short"/>
    <property type="match status" value="1"/>
</dbReference>
<dbReference type="PANTHER" id="PTHR43157:SF31">
    <property type="entry name" value="PHOSPHATIDYLINOSITOL-GLYCAN BIOSYNTHESIS CLASS F PROTEIN"/>
    <property type="match status" value="1"/>
</dbReference>
<name>A0ABW0ZPQ9_9ACTN</name>
<evidence type="ECO:0000256" key="2">
    <source>
        <dbReference type="RuleBase" id="RU000363"/>
    </source>
</evidence>
<dbReference type="PANTHER" id="PTHR43157">
    <property type="entry name" value="PHOSPHATIDYLINOSITOL-GLYCAN BIOSYNTHESIS CLASS F PROTEIN-RELATED"/>
    <property type="match status" value="1"/>
</dbReference>
<keyword evidence="5" id="KW-1185">Reference proteome</keyword>
<evidence type="ECO:0000313" key="5">
    <source>
        <dbReference type="Proteomes" id="UP001596072"/>
    </source>
</evidence>
<feature type="region of interest" description="Disordered" evidence="3">
    <location>
        <begin position="248"/>
        <end position="269"/>
    </location>
</feature>
<comment type="similarity">
    <text evidence="2">Belongs to the short-chain dehydrogenases/reductases (SDR) family.</text>
</comment>
<accession>A0ABW0ZPQ9</accession>
<dbReference type="InterPro" id="IPR002347">
    <property type="entry name" value="SDR_fam"/>
</dbReference>
<proteinExistence type="inferred from homology"/>
<gene>
    <name evidence="4" type="ORF">ACFPQB_21845</name>
</gene>
<keyword evidence="1" id="KW-0560">Oxidoreductase</keyword>
<reference evidence="5" key="1">
    <citation type="journal article" date="2019" name="Int. J. Syst. Evol. Microbiol.">
        <title>The Global Catalogue of Microorganisms (GCM) 10K type strain sequencing project: providing services to taxonomists for standard genome sequencing and annotation.</title>
        <authorList>
            <consortium name="The Broad Institute Genomics Platform"/>
            <consortium name="The Broad Institute Genome Sequencing Center for Infectious Disease"/>
            <person name="Wu L."/>
            <person name="Ma J."/>
        </authorList>
    </citation>
    <scope>NUCLEOTIDE SEQUENCE [LARGE SCALE GENOMIC DNA]</scope>
    <source>
        <strain evidence="5">YIM 94188</strain>
    </source>
</reference>
<dbReference type="PRINTS" id="PR00080">
    <property type="entry name" value="SDRFAMILY"/>
</dbReference>
<dbReference type="Gene3D" id="3.40.50.720">
    <property type="entry name" value="NAD(P)-binding Rossmann-like Domain"/>
    <property type="match status" value="1"/>
</dbReference>
<dbReference type="Proteomes" id="UP001596072">
    <property type="component" value="Unassembled WGS sequence"/>
</dbReference>
<dbReference type="RefSeq" id="WP_136436751.1">
    <property type="nucleotide sequence ID" value="NZ_JBHSNS010000017.1"/>
</dbReference>
<dbReference type="SUPFAM" id="SSF51735">
    <property type="entry name" value="NAD(P)-binding Rossmann-fold domains"/>
    <property type="match status" value="1"/>
</dbReference>
<dbReference type="EMBL" id="JBHSNS010000017">
    <property type="protein sequence ID" value="MFC5731569.1"/>
    <property type="molecule type" value="Genomic_DNA"/>
</dbReference>
<comment type="caution">
    <text evidence="4">The sequence shown here is derived from an EMBL/GenBank/DDBJ whole genome shotgun (WGS) entry which is preliminary data.</text>
</comment>
<organism evidence="4 5">
    <name type="scientific">Nocardioides vastitatis</name>
    <dbReference type="NCBI Taxonomy" id="2568655"/>
    <lineage>
        <taxon>Bacteria</taxon>
        <taxon>Bacillati</taxon>
        <taxon>Actinomycetota</taxon>
        <taxon>Actinomycetes</taxon>
        <taxon>Propionibacteriales</taxon>
        <taxon>Nocardioidaceae</taxon>
        <taxon>Nocardioides</taxon>
    </lineage>
</organism>